<evidence type="ECO:0000313" key="2">
    <source>
        <dbReference type="EMBL" id="GGR89807.1"/>
    </source>
</evidence>
<dbReference type="Proteomes" id="UP000606194">
    <property type="component" value="Unassembled WGS sequence"/>
</dbReference>
<evidence type="ECO:0000313" key="3">
    <source>
        <dbReference type="Proteomes" id="UP000606194"/>
    </source>
</evidence>
<dbReference type="AlphaFoldDB" id="A0A918FWL0"/>
<feature type="transmembrane region" description="Helical" evidence="1">
    <location>
        <begin position="7"/>
        <end position="25"/>
    </location>
</feature>
<protein>
    <recommendedName>
        <fullName evidence="4">DUF2568 domain-containing protein</fullName>
    </recommendedName>
</protein>
<accession>A0A918FWL0</accession>
<sequence>MKAANLGVLFLIELVAVAAAAWWGASTSWPWLFGPAAPAVLIAAWALFGSPRARFRTRGAGRAGFELAWFGAGVCALYAAGAHGWALAFALVCAVSKGLALRWRQ</sequence>
<evidence type="ECO:0000256" key="1">
    <source>
        <dbReference type="SAM" id="Phobius"/>
    </source>
</evidence>
<reference evidence="2" key="1">
    <citation type="journal article" date="2014" name="Int. J. Syst. Evol. Microbiol.">
        <title>Complete genome sequence of Corynebacterium casei LMG S-19264T (=DSM 44701T), isolated from a smear-ripened cheese.</title>
        <authorList>
            <consortium name="US DOE Joint Genome Institute (JGI-PGF)"/>
            <person name="Walter F."/>
            <person name="Albersmeier A."/>
            <person name="Kalinowski J."/>
            <person name="Ruckert C."/>
        </authorList>
    </citation>
    <scope>NUCLEOTIDE SEQUENCE</scope>
    <source>
        <strain evidence="2">JCM 4386</strain>
    </source>
</reference>
<keyword evidence="3" id="KW-1185">Reference proteome</keyword>
<feature type="transmembrane region" description="Helical" evidence="1">
    <location>
        <begin position="31"/>
        <end position="48"/>
    </location>
</feature>
<reference evidence="2" key="2">
    <citation type="submission" date="2020-09" db="EMBL/GenBank/DDBJ databases">
        <authorList>
            <person name="Sun Q."/>
            <person name="Ohkuma M."/>
        </authorList>
    </citation>
    <scope>NUCLEOTIDE SEQUENCE</scope>
    <source>
        <strain evidence="2">JCM 4386</strain>
    </source>
</reference>
<evidence type="ECO:0008006" key="4">
    <source>
        <dbReference type="Google" id="ProtNLM"/>
    </source>
</evidence>
<name>A0A918FWL0_9ACTN</name>
<organism evidence="2 3">
    <name type="scientific">Streptomyces humidus</name>
    <dbReference type="NCBI Taxonomy" id="52259"/>
    <lineage>
        <taxon>Bacteria</taxon>
        <taxon>Bacillati</taxon>
        <taxon>Actinomycetota</taxon>
        <taxon>Actinomycetes</taxon>
        <taxon>Kitasatosporales</taxon>
        <taxon>Streptomycetaceae</taxon>
        <taxon>Streptomyces</taxon>
    </lineage>
</organism>
<gene>
    <name evidence="2" type="ORF">GCM10010269_31160</name>
</gene>
<comment type="caution">
    <text evidence="2">The sequence shown here is derived from an EMBL/GenBank/DDBJ whole genome shotgun (WGS) entry which is preliminary data.</text>
</comment>
<dbReference type="RefSeq" id="WP_190149846.1">
    <property type="nucleotide sequence ID" value="NZ_BMTL01000011.1"/>
</dbReference>
<dbReference type="Pfam" id="PF10823">
    <property type="entry name" value="DUF2568"/>
    <property type="match status" value="1"/>
</dbReference>
<dbReference type="EMBL" id="BMTL01000011">
    <property type="protein sequence ID" value="GGR89807.1"/>
    <property type="molecule type" value="Genomic_DNA"/>
</dbReference>
<keyword evidence="1" id="KW-0812">Transmembrane</keyword>
<proteinExistence type="predicted"/>
<keyword evidence="1" id="KW-0472">Membrane</keyword>
<keyword evidence="1" id="KW-1133">Transmembrane helix</keyword>
<dbReference type="InterPro" id="IPR021214">
    <property type="entry name" value="DUF2568"/>
</dbReference>